<dbReference type="PANTHER" id="PTHR11012">
    <property type="entry name" value="PROTEIN KINASE-LIKE DOMAIN-CONTAINING"/>
    <property type="match status" value="1"/>
</dbReference>
<reference evidence="2 3" key="1">
    <citation type="journal article" date="2017" name="BMC Biol.">
        <title>Genomic innovations, transcriptional plasticity and gene loss underlying the evolution and divergence of two highly polyphagous and invasive Helicoverpa pest species.</title>
        <authorList>
            <person name="Pearce S.L."/>
            <person name="Clarke D.F."/>
            <person name="East P.D."/>
            <person name="Elfekih S."/>
            <person name="Gordon K.H."/>
            <person name="Jermiin L.S."/>
            <person name="McGaughran A."/>
            <person name="Oakeshott J.G."/>
            <person name="Papanikolaou A."/>
            <person name="Perera O.P."/>
            <person name="Rane R.V."/>
            <person name="Richards S."/>
            <person name="Tay W.T."/>
            <person name="Walsh T.K."/>
            <person name="Anderson A."/>
            <person name="Anderson C.J."/>
            <person name="Asgari S."/>
            <person name="Board P.G."/>
            <person name="Bretschneider A."/>
            <person name="Campbell P.M."/>
            <person name="Chertemps T."/>
            <person name="Christeller J.T."/>
            <person name="Coppin C.W."/>
            <person name="Downes S.J."/>
            <person name="Duan G."/>
            <person name="Farnsworth C.A."/>
            <person name="Good R.T."/>
            <person name="Han L.B."/>
            <person name="Han Y.C."/>
            <person name="Hatje K."/>
            <person name="Horne I."/>
            <person name="Huang Y.P."/>
            <person name="Hughes D.S."/>
            <person name="Jacquin-Joly E."/>
            <person name="James W."/>
            <person name="Jhangiani S."/>
            <person name="Kollmar M."/>
            <person name="Kuwar S.S."/>
            <person name="Li S."/>
            <person name="Liu N.Y."/>
            <person name="Maibeche M.T."/>
            <person name="Miller J.R."/>
            <person name="Montagne N."/>
            <person name="Perry T."/>
            <person name="Qu J."/>
            <person name="Song S.V."/>
            <person name="Sutton G.G."/>
            <person name="Vogel H."/>
            <person name="Walenz B.P."/>
            <person name="Xu W."/>
            <person name="Zhang H.J."/>
            <person name="Zou Z."/>
            <person name="Batterham P."/>
            <person name="Edwards O.R."/>
            <person name="Feyereisen R."/>
            <person name="Gibbs R.A."/>
            <person name="Heckel D.G."/>
            <person name="McGrath A."/>
            <person name="Robin C."/>
            <person name="Scherer S.E."/>
            <person name="Worley K.C."/>
            <person name="Wu Y.D."/>
        </authorList>
    </citation>
    <scope>NUCLEOTIDE SEQUENCE [LARGE SCALE GENOMIC DNA]</scope>
    <source>
        <strain evidence="2">Harm_GR_Male_#8</strain>
        <tissue evidence="2">Whole organism</tissue>
    </source>
</reference>
<dbReference type="SMART" id="SM00587">
    <property type="entry name" value="CHK"/>
    <property type="match status" value="1"/>
</dbReference>
<dbReference type="OrthoDB" id="191037at2759"/>
<evidence type="ECO:0000259" key="1">
    <source>
        <dbReference type="SMART" id="SM00587"/>
    </source>
</evidence>
<dbReference type="Pfam" id="PF02958">
    <property type="entry name" value="EcKL"/>
    <property type="match status" value="1"/>
</dbReference>
<sequence>MAHTEELRRLLSKIAEEQNYKNPEIIIKDISSGGANYTSTLHTAIIKAKNKEDLHLFAKIGAVGEKMRSEVNVNFFDTEQYAYLTLFKSYAALEEEHGVPEEHRLPYVKMYGFDNTLYKETLVLEDLTAQGFGSFDRFQPMDWEYAAAAVTECAKLHALSFATSKQRPEEFEKSQEVLKTAWETLKLEHLIEKTMQNALKVINPQHKKSFEKFASQNISKMVEKFYSPINAKIITHGDFRGNNLLHRVREDGKVDIRVVDLQTLQGGSPPADLLYFILTGTDEKFRAKYFDRLVEHYYSQLSAAMRRLHLNPHEVYSKEVFDQELKEKLPYGLALILFLLPIVTIAPDQAPTVDHNLDMSSFTVQNTSDLFSERLNGIINDYVKWGILK</sequence>
<dbReference type="AlphaFoldDB" id="A0A2W1BRI8"/>
<evidence type="ECO:0000313" key="2">
    <source>
        <dbReference type="EMBL" id="PZC76225.1"/>
    </source>
</evidence>
<dbReference type="PANTHER" id="PTHR11012:SF54">
    <property type="entry name" value="CHK KINASE-LIKE DOMAIN-CONTAINING PROTEIN"/>
    <property type="match status" value="1"/>
</dbReference>
<gene>
    <name evidence="2" type="primary">HaOG204905</name>
    <name evidence="2" type="ORF">B5X24_HaOG204905</name>
</gene>
<evidence type="ECO:0000313" key="3">
    <source>
        <dbReference type="Proteomes" id="UP000249218"/>
    </source>
</evidence>
<dbReference type="InterPro" id="IPR011009">
    <property type="entry name" value="Kinase-like_dom_sf"/>
</dbReference>
<keyword evidence="3" id="KW-1185">Reference proteome</keyword>
<dbReference type="Proteomes" id="UP000249218">
    <property type="component" value="Unassembled WGS sequence"/>
</dbReference>
<proteinExistence type="predicted"/>
<protein>
    <recommendedName>
        <fullName evidence="1">CHK kinase-like domain-containing protein</fullName>
    </recommendedName>
</protein>
<name>A0A2W1BRI8_HELAM</name>
<dbReference type="InterPro" id="IPR015897">
    <property type="entry name" value="CHK_kinase-like"/>
</dbReference>
<accession>A0A2W1BRI8</accession>
<dbReference type="Gene3D" id="3.90.1200.10">
    <property type="match status" value="1"/>
</dbReference>
<dbReference type="SUPFAM" id="SSF56112">
    <property type="entry name" value="Protein kinase-like (PK-like)"/>
    <property type="match status" value="1"/>
</dbReference>
<feature type="domain" description="CHK kinase-like" evidence="1">
    <location>
        <begin position="122"/>
        <end position="307"/>
    </location>
</feature>
<dbReference type="EMBL" id="KZ149965">
    <property type="protein sequence ID" value="PZC76225.1"/>
    <property type="molecule type" value="Genomic_DNA"/>
</dbReference>
<dbReference type="InterPro" id="IPR004119">
    <property type="entry name" value="EcKL"/>
</dbReference>
<organism evidence="2 3">
    <name type="scientific">Helicoverpa armigera</name>
    <name type="common">Cotton bollworm</name>
    <name type="synonym">Heliothis armigera</name>
    <dbReference type="NCBI Taxonomy" id="29058"/>
    <lineage>
        <taxon>Eukaryota</taxon>
        <taxon>Metazoa</taxon>
        <taxon>Ecdysozoa</taxon>
        <taxon>Arthropoda</taxon>
        <taxon>Hexapoda</taxon>
        <taxon>Insecta</taxon>
        <taxon>Pterygota</taxon>
        <taxon>Neoptera</taxon>
        <taxon>Endopterygota</taxon>
        <taxon>Lepidoptera</taxon>
        <taxon>Glossata</taxon>
        <taxon>Ditrysia</taxon>
        <taxon>Noctuoidea</taxon>
        <taxon>Noctuidae</taxon>
        <taxon>Heliothinae</taxon>
        <taxon>Helicoverpa</taxon>
    </lineage>
</organism>